<feature type="region of interest" description="Disordered" evidence="1">
    <location>
        <begin position="46"/>
        <end position="68"/>
    </location>
</feature>
<proteinExistence type="predicted"/>
<evidence type="ECO:0000313" key="2">
    <source>
        <dbReference type="EMBL" id="MDQ0510939.1"/>
    </source>
</evidence>
<dbReference type="EMBL" id="JAUSVR010000004">
    <property type="protein sequence ID" value="MDQ0510939.1"/>
    <property type="molecule type" value="Genomic_DNA"/>
</dbReference>
<sequence length="68" mass="7311">MADKPKSREQAGARALSVTPISQAARNDIAAQARAKALRTMTAEEWEARRQASGDPVRADVDMAFGPD</sequence>
<gene>
    <name evidence="2" type="ORF">QOZ99_001827</name>
</gene>
<feature type="compositionally biased region" description="Basic and acidic residues" evidence="1">
    <location>
        <begin position="46"/>
        <end position="61"/>
    </location>
</feature>
<dbReference type="Proteomes" id="UP001235094">
    <property type="component" value="Unassembled WGS sequence"/>
</dbReference>
<name>A0ABU0LQG0_9HYPH</name>
<comment type="caution">
    <text evidence="2">The sequence shown here is derived from an EMBL/GenBank/DDBJ whole genome shotgun (WGS) entry which is preliminary data.</text>
</comment>
<accession>A0ABU0LQG0</accession>
<dbReference type="RefSeq" id="WP_306889655.1">
    <property type="nucleotide sequence ID" value="NZ_JAUSVR010000004.1"/>
</dbReference>
<organism evidence="2 3">
    <name type="scientific">Ancylobacter amanitiformis</name>
    <dbReference type="NCBI Taxonomy" id="217069"/>
    <lineage>
        <taxon>Bacteria</taxon>
        <taxon>Pseudomonadati</taxon>
        <taxon>Pseudomonadota</taxon>
        <taxon>Alphaproteobacteria</taxon>
        <taxon>Hyphomicrobiales</taxon>
        <taxon>Xanthobacteraceae</taxon>
        <taxon>Ancylobacter</taxon>
    </lineage>
</organism>
<protein>
    <submittedName>
        <fullName evidence="2">Uncharacterized protein</fullName>
    </submittedName>
</protein>
<reference evidence="2 3" key="1">
    <citation type="submission" date="2023-07" db="EMBL/GenBank/DDBJ databases">
        <title>Genomic Encyclopedia of Type Strains, Phase IV (KMG-IV): sequencing the most valuable type-strain genomes for metagenomic binning, comparative biology and taxonomic classification.</title>
        <authorList>
            <person name="Goeker M."/>
        </authorList>
    </citation>
    <scope>NUCLEOTIDE SEQUENCE [LARGE SCALE GENOMIC DNA]</scope>
    <source>
        <strain evidence="2 3">DSM 15561</strain>
    </source>
</reference>
<evidence type="ECO:0000256" key="1">
    <source>
        <dbReference type="SAM" id="MobiDB-lite"/>
    </source>
</evidence>
<evidence type="ECO:0000313" key="3">
    <source>
        <dbReference type="Proteomes" id="UP001235094"/>
    </source>
</evidence>
<keyword evidence="3" id="KW-1185">Reference proteome</keyword>